<dbReference type="Proteomes" id="UP000828941">
    <property type="component" value="Chromosome 13"/>
</dbReference>
<organism evidence="1 2">
    <name type="scientific">Bauhinia variegata</name>
    <name type="common">Purple orchid tree</name>
    <name type="synonym">Phanera variegata</name>
    <dbReference type="NCBI Taxonomy" id="167791"/>
    <lineage>
        <taxon>Eukaryota</taxon>
        <taxon>Viridiplantae</taxon>
        <taxon>Streptophyta</taxon>
        <taxon>Embryophyta</taxon>
        <taxon>Tracheophyta</taxon>
        <taxon>Spermatophyta</taxon>
        <taxon>Magnoliopsida</taxon>
        <taxon>eudicotyledons</taxon>
        <taxon>Gunneridae</taxon>
        <taxon>Pentapetalae</taxon>
        <taxon>rosids</taxon>
        <taxon>fabids</taxon>
        <taxon>Fabales</taxon>
        <taxon>Fabaceae</taxon>
        <taxon>Cercidoideae</taxon>
        <taxon>Cercideae</taxon>
        <taxon>Bauhiniinae</taxon>
        <taxon>Bauhinia</taxon>
    </lineage>
</organism>
<protein>
    <submittedName>
        <fullName evidence="1">Uncharacterized protein</fullName>
    </submittedName>
</protein>
<evidence type="ECO:0000313" key="1">
    <source>
        <dbReference type="EMBL" id="KAI4298945.1"/>
    </source>
</evidence>
<keyword evidence="2" id="KW-1185">Reference proteome</keyword>
<name>A0ACB9KNQ9_BAUVA</name>
<proteinExistence type="predicted"/>
<gene>
    <name evidence="1" type="ORF">L6164_032450</name>
</gene>
<accession>A0ACB9KNQ9</accession>
<sequence length="100" mass="11422">MRRTPSLSHPLTLKFSILGTALFTKYHSSFRIWIEVNPNNASASLVFPCFKHPAIILRRKPKAFHQTTGKLHQFHTSFTNISIETKSPSNLDADQKQNQC</sequence>
<reference evidence="1 2" key="1">
    <citation type="journal article" date="2022" name="DNA Res.">
        <title>Chromosomal-level genome assembly of the orchid tree Bauhinia variegata (Leguminosae; Cercidoideae) supports the allotetraploid origin hypothesis of Bauhinia.</title>
        <authorList>
            <person name="Zhong Y."/>
            <person name="Chen Y."/>
            <person name="Zheng D."/>
            <person name="Pang J."/>
            <person name="Liu Y."/>
            <person name="Luo S."/>
            <person name="Meng S."/>
            <person name="Qian L."/>
            <person name="Wei D."/>
            <person name="Dai S."/>
            <person name="Zhou R."/>
        </authorList>
    </citation>
    <scope>NUCLEOTIDE SEQUENCE [LARGE SCALE GENOMIC DNA]</scope>
    <source>
        <strain evidence="1">BV-YZ2020</strain>
    </source>
</reference>
<comment type="caution">
    <text evidence="1">The sequence shown here is derived from an EMBL/GenBank/DDBJ whole genome shotgun (WGS) entry which is preliminary data.</text>
</comment>
<dbReference type="EMBL" id="CM039438">
    <property type="protein sequence ID" value="KAI4298945.1"/>
    <property type="molecule type" value="Genomic_DNA"/>
</dbReference>
<evidence type="ECO:0000313" key="2">
    <source>
        <dbReference type="Proteomes" id="UP000828941"/>
    </source>
</evidence>